<name>A0AAD1XK71_EUPCR</name>
<sequence>MDVHFYLHKLIILRILFSLKSKVKLVIFACCSVRSYRNSLESFSNLLYLSYFSKRYQSFTKILKFYNLTINFLLKLIIKIVEKKFNLSHLQVLL</sequence>
<dbReference type="Proteomes" id="UP001295684">
    <property type="component" value="Unassembled WGS sequence"/>
</dbReference>
<accession>A0AAD1XK71</accession>
<keyword evidence="2" id="KW-1185">Reference proteome</keyword>
<gene>
    <name evidence="1" type="ORF">ECRASSUSDP1_LOCUS15590</name>
</gene>
<evidence type="ECO:0000313" key="2">
    <source>
        <dbReference type="Proteomes" id="UP001295684"/>
    </source>
</evidence>
<protein>
    <submittedName>
        <fullName evidence="1">Uncharacterized protein</fullName>
    </submittedName>
</protein>
<dbReference type="EMBL" id="CAMPGE010015625">
    <property type="protein sequence ID" value="CAI2374238.1"/>
    <property type="molecule type" value="Genomic_DNA"/>
</dbReference>
<dbReference type="AlphaFoldDB" id="A0AAD1XK71"/>
<organism evidence="1 2">
    <name type="scientific">Euplotes crassus</name>
    <dbReference type="NCBI Taxonomy" id="5936"/>
    <lineage>
        <taxon>Eukaryota</taxon>
        <taxon>Sar</taxon>
        <taxon>Alveolata</taxon>
        <taxon>Ciliophora</taxon>
        <taxon>Intramacronucleata</taxon>
        <taxon>Spirotrichea</taxon>
        <taxon>Hypotrichia</taxon>
        <taxon>Euplotida</taxon>
        <taxon>Euplotidae</taxon>
        <taxon>Moneuplotes</taxon>
    </lineage>
</organism>
<proteinExistence type="predicted"/>
<reference evidence="1" key="1">
    <citation type="submission" date="2023-07" db="EMBL/GenBank/DDBJ databases">
        <authorList>
            <consortium name="AG Swart"/>
            <person name="Singh M."/>
            <person name="Singh A."/>
            <person name="Seah K."/>
            <person name="Emmerich C."/>
        </authorList>
    </citation>
    <scope>NUCLEOTIDE SEQUENCE</scope>
    <source>
        <strain evidence="1">DP1</strain>
    </source>
</reference>
<comment type="caution">
    <text evidence="1">The sequence shown here is derived from an EMBL/GenBank/DDBJ whole genome shotgun (WGS) entry which is preliminary data.</text>
</comment>
<evidence type="ECO:0000313" key="1">
    <source>
        <dbReference type="EMBL" id="CAI2374238.1"/>
    </source>
</evidence>